<accession>A0ABT5D3R4</accession>
<comment type="caution">
    <text evidence="2">The sequence shown here is derived from an EMBL/GenBank/DDBJ whole genome shotgun (WGS) entry which is preliminary data.</text>
</comment>
<name>A0ABT5D3R4_9BACT</name>
<evidence type="ECO:0000313" key="2">
    <source>
        <dbReference type="EMBL" id="MDC0708314.1"/>
    </source>
</evidence>
<feature type="coiled-coil region" evidence="1">
    <location>
        <begin position="19"/>
        <end position="46"/>
    </location>
</feature>
<dbReference type="Proteomes" id="UP001221838">
    <property type="component" value="Unassembled WGS sequence"/>
</dbReference>
<reference evidence="2 3" key="1">
    <citation type="submission" date="2022-11" db="EMBL/GenBank/DDBJ databases">
        <title>Minimal conservation of predation-associated metabolite biosynthetic gene clusters underscores biosynthetic potential of Myxococcota including descriptions for ten novel species: Archangium lansinium sp. nov., Myxococcus landrumus sp. nov., Nannocystis bai.</title>
        <authorList>
            <person name="Ahearne A."/>
            <person name="Stevens C."/>
            <person name="Dowd S."/>
        </authorList>
    </citation>
    <scope>NUCLEOTIDE SEQUENCE [LARGE SCALE GENOMIC DNA]</scope>
    <source>
        <strain evidence="2 3">NCWAL01</strain>
    </source>
</reference>
<evidence type="ECO:0000256" key="1">
    <source>
        <dbReference type="SAM" id="Coils"/>
    </source>
</evidence>
<organism evidence="2 3">
    <name type="scientific">Stigmatella ashevillensis</name>
    <dbReference type="NCBI Taxonomy" id="2995309"/>
    <lineage>
        <taxon>Bacteria</taxon>
        <taxon>Pseudomonadati</taxon>
        <taxon>Myxococcota</taxon>
        <taxon>Myxococcia</taxon>
        <taxon>Myxococcales</taxon>
        <taxon>Cystobacterineae</taxon>
        <taxon>Archangiaceae</taxon>
        <taxon>Stigmatella</taxon>
    </lineage>
</organism>
<keyword evidence="3" id="KW-1185">Reference proteome</keyword>
<dbReference type="RefSeq" id="WP_272136038.1">
    <property type="nucleotide sequence ID" value="NZ_JAQNDM010000002.1"/>
</dbReference>
<keyword evidence="1" id="KW-0175">Coiled coil</keyword>
<evidence type="ECO:0008006" key="4">
    <source>
        <dbReference type="Google" id="ProtNLM"/>
    </source>
</evidence>
<sequence length="108" mass="12210">MPKRENENDARASVGCERCEQLDARIHELELERSDLRLALARERERANALRLAYPAVHPSPLQASVPGGRAPLRHRLVDALNDSLKHRFPDIHRAAKDAGSSVLTRFR</sequence>
<gene>
    <name evidence="2" type="ORF">POL68_07505</name>
</gene>
<dbReference type="EMBL" id="JAQNDM010000002">
    <property type="protein sequence ID" value="MDC0708314.1"/>
    <property type="molecule type" value="Genomic_DNA"/>
</dbReference>
<protein>
    <recommendedName>
        <fullName evidence="4">Transposase</fullName>
    </recommendedName>
</protein>
<evidence type="ECO:0000313" key="3">
    <source>
        <dbReference type="Proteomes" id="UP001221838"/>
    </source>
</evidence>
<proteinExistence type="predicted"/>